<comment type="caution">
    <text evidence="1">The sequence shown here is derived from an EMBL/GenBank/DDBJ whole genome shotgun (WGS) entry which is preliminary data.</text>
</comment>
<accession>A0A0P9CQJ7</accession>
<feature type="non-terminal residue" evidence="1">
    <location>
        <position position="282"/>
    </location>
</feature>
<keyword evidence="2" id="KW-1185">Reference proteome</keyword>
<gene>
    <name evidence="1" type="ORF">SE17_39000</name>
</gene>
<organism evidence="1 2">
    <name type="scientific">Kouleothrix aurantiaca</name>
    <dbReference type="NCBI Taxonomy" id="186479"/>
    <lineage>
        <taxon>Bacteria</taxon>
        <taxon>Bacillati</taxon>
        <taxon>Chloroflexota</taxon>
        <taxon>Chloroflexia</taxon>
        <taxon>Chloroflexales</taxon>
        <taxon>Roseiflexineae</taxon>
        <taxon>Roseiflexaceae</taxon>
        <taxon>Kouleothrix</taxon>
    </lineage>
</organism>
<dbReference type="AlphaFoldDB" id="A0A0P9CQJ7"/>
<reference evidence="1 2" key="1">
    <citation type="submission" date="2015-09" db="EMBL/GenBank/DDBJ databases">
        <title>Draft genome sequence of Kouleothrix aurantiaca JCM 19913.</title>
        <authorList>
            <person name="Hemp J."/>
        </authorList>
    </citation>
    <scope>NUCLEOTIDE SEQUENCE [LARGE SCALE GENOMIC DNA]</scope>
    <source>
        <strain evidence="1 2">COM-B</strain>
    </source>
</reference>
<evidence type="ECO:0000313" key="1">
    <source>
        <dbReference type="EMBL" id="KPV48266.1"/>
    </source>
</evidence>
<feature type="non-terminal residue" evidence="1">
    <location>
        <position position="1"/>
    </location>
</feature>
<evidence type="ECO:0000313" key="2">
    <source>
        <dbReference type="Proteomes" id="UP000050509"/>
    </source>
</evidence>
<protein>
    <submittedName>
        <fullName evidence="1">Uncharacterized protein</fullName>
    </submittedName>
</protein>
<sequence length="282" mass="31364">ARPGLPARPACSGLRGERLDLLQSPAFQEEFPSIRTAFDPQTMREQIQATLFGKGHANYVIEKCELDQATYLPGEGVALRYEVSAKDRITLQTIEPIVIGMVFPNQLACALYMRDKLAPLVELMRGRPEITPFSTPAAIIEPLHMILHVFPIDGELPALVPATDPQRMAELFRETLPEATDNGYEVERCKVELVDYARRFRSVLRYTVEGKRAGARAERQIVYGKVFNDTIGSLAGPVTSALRDATSDPRTSYKFAVPRALAWRPDMQLSLLEAIPGKPVIS</sequence>
<dbReference type="EMBL" id="LJCR01002795">
    <property type="protein sequence ID" value="KPV48266.1"/>
    <property type="molecule type" value="Genomic_DNA"/>
</dbReference>
<dbReference type="Proteomes" id="UP000050509">
    <property type="component" value="Unassembled WGS sequence"/>
</dbReference>
<proteinExistence type="predicted"/>
<name>A0A0P9CQJ7_9CHLR</name>